<dbReference type="EMBL" id="BARV01028438">
    <property type="protein sequence ID" value="GAI33927.1"/>
    <property type="molecule type" value="Genomic_DNA"/>
</dbReference>
<proteinExistence type="predicted"/>
<organism evidence="1">
    <name type="scientific">marine sediment metagenome</name>
    <dbReference type="NCBI Taxonomy" id="412755"/>
    <lineage>
        <taxon>unclassified sequences</taxon>
        <taxon>metagenomes</taxon>
        <taxon>ecological metagenomes</taxon>
    </lineage>
</organism>
<reference evidence="1" key="1">
    <citation type="journal article" date="2014" name="Front. Microbiol.">
        <title>High frequency of phylogenetically diverse reductive dehalogenase-homologous genes in deep subseafloor sedimentary metagenomes.</title>
        <authorList>
            <person name="Kawai M."/>
            <person name="Futagami T."/>
            <person name="Toyoda A."/>
            <person name="Takaki Y."/>
            <person name="Nishi S."/>
            <person name="Hori S."/>
            <person name="Arai W."/>
            <person name="Tsubouchi T."/>
            <person name="Morono Y."/>
            <person name="Uchiyama I."/>
            <person name="Ito T."/>
            <person name="Fujiyama A."/>
            <person name="Inagaki F."/>
            <person name="Takami H."/>
        </authorList>
    </citation>
    <scope>NUCLEOTIDE SEQUENCE</scope>
    <source>
        <strain evidence="1">Expedition CK06-06</strain>
    </source>
</reference>
<evidence type="ECO:0000313" key="1">
    <source>
        <dbReference type="EMBL" id="GAI33927.1"/>
    </source>
</evidence>
<gene>
    <name evidence="1" type="ORF">S06H3_45528</name>
</gene>
<accession>X1MQJ0</accession>
<sequence>NLKLIVTLKENPSANFKFIMEDLAYDIYNQYGVEIDNFAGILKPFHKMKELIEKHLNVSFLYQLKIVENPKIKLSMSEKEMVGKARTFIKENNFKYFYSLYLLPENTASPKDYQTIFNLIEKGIFQPTEK</sequence>
<name>X1MQJ0_9ZZZZ</name>
<protein>
    <submittedName>
        <fullName evidence="1">Uncharacterized protein</fullName>
    </submittedName>
</protein>
<comment type="caution">
    <text evidence="1">The sequence shown here is derived from an EMBL/GenBank/DDBJ whole genome shotgun (WGS) entry which is preliminary data.</text>
</comment>
<feature type="non-terminal residue" evidence="1">
    <location>
        <position position="1"/>
    </location>
</feature>
<dbReference type="AlphaFoldDB" id="X1MQJ0"/>